<proteinExistence type="predicted"/>
<organism evidence="2 3">
    <name type="scientific">Colwellia asteriadis</name>
    <dbReference type="NCBI Taxonomy" id="517723"/>
    <lineage>
        <taxon>Bacteria</taxon>
        <taxon>Pseudomonadati</taxon>
        <taxon>Pseudomonadota</taxon>
        <taxon>Gammaproteobacteria</taxon>
        <taxon>Alteromonadales</taxon>
        <taxon>Colwelliaceae</taxon>
        <taxon>Colwellia</taxon>
    </lineage>
</organism>
<dbReference type="RefSeq" id="WP_215979340.1">
    <property type="nucleotide sequence ID" value="NZ_BAAAFA010000009.1"/>
</dbReference>
<comment type="caution">
    <text evidence="2">The sequence shown here is derived from an EMBL/GenBank/DDBJ whole genome shotgun (WGS) entry which is preliminary data.</text>
</comment>
<feature type="signal peptide" evidence="1">
    <location>
        <begin position="1"/>
        <end position="26"/>
    </location>
</feature>
<accession>A0ABN1LA18</accession>
<feature type="chain" id="PRO_5046572932" evidence="1">
    <location>
        <begin position="27"/>
        <end position="152"/>
    </location>
</feature>
<evidence type="ECO:0000256" key="1">
    <source>
        <dbReference type="SAM" id="SignalP"/>
    </source>
</evidence>
<protein>
    <submittedName>
        <fullName evidence="2">Uncharacterized protein</fullName>
    </submittedName>
</protein>
<evidence type="ECO:0000313" key="2">
    <source>
        <dbReference type="EMBL" id="GAA0821149.1"/>
    </source>
</evidence>
<dbReference type="EMBL" id="BAAAFA010000009">
    <property type="protein sequence ID" value="GAA0821149.1"/>
    <property type="molecule type" value="Genomic_DNA"/>
</dbReference>
<evidence type="ECO:0000313" key="3">
    <source>
        <dbReference type="Proteomes" id="UP001500021"/>
    </source>
</evidence>
<reference evidence="2 3" key="1">
    <citation type="journal article" date="2019" name="Int. J. Syst. Evol. Microbiol.">
        <title>The Global Catalogue of Microorganisms (GCM) 10K type strain sequencing project: providing services to taxonomists for standard genome sequencing and annotation.</title>
        <authorList>
            <consortium name="The Broad Institute Genomics Platform"/>
            <consortium name="The Broad Institute Genome Sequencing Center for Infectious Disease"/>
            <person name="Wu L."/>
            <person name="Ma J."/>
        </authorList>
    </citation>
    <scope>NUCLEOTIDE SEQUENCE [LARGE SCALE GENOMIC DNA]</scope>
    <source>
        <strain evidence="2 3">JCM 15608</strain>
    </source>
</reference>
<sequence>MKYSKLLLINCIAALILAVTILPALAQPVLHSPSLKLQKPEIDQNMINNGLRSTLHLKVYRYTLGDSRPTLALSTLSSGFKHSLSATLILNSQPIIEGNEFSMVNSKKKRNTFFETTMMFNDKLQQFLSFFSRDKNTDNNAGTTKNNKDKSC</sequence>
<name>A0ABN1LA18_9GAMM</name>
<keyword evidence="3" id="KW-1185">Reference proteome</keyword>
<gene>
    <name evidence="2" type="ORF">GCM10009111_27720</name>
</gene>
<keyword evidence="1" id="KW-0732">Signal</keyword>
<dbReference type="Proteomes" id="UP001500021">
    <property type="component" value="Unassembled WGS sequence"/>
</dbReference>